<dbReference type="Proteomes" id="UP001324115">
    <property type="component" value="Unassembled WGS sequence"/>
</dbReference>
<evidence type="ECO:0000313" key="1">
    <source>
        <dbReference type="EMBL" id="KAK4602335.1"/>
    </source>
</evidence>
<name>A0AAN7J8S4_QUERU</name>
<dbReference type="EMBL" id="JAXUIC010000002">
    <property type="protein sequence ID" value="KAK4602335.1"/>
    <property type="molecule type" value="Genomic_DNA"/>
</dbReference>
<gene>
    <name evidence="1" type="ORF">RGQ29_011396</name>
</gene>
<dbReference type="AlphaFoldDB" id="A0AAN7J8S4"/>
<keyword evidence="2" id="KW-1185">Reference proteome</keyword>
<protein>
    <submittedName>
        <fullName evidence="1">Uncharacterized protein</fullName>
    </submittedName>
</protein>
<proteinExistence type="predicted"/>
<comment type="caution">
    <text evidence="1">The sequence shown here is derived from an EMBL/GenBank/DDBJ whole genome shotgun (WGS) entry which is preliminary data.</text>
</comment>
<organism evidence="1 2">
    <name type="scientific">Quercus rubra</name>
    <name type="common">Northern red oak</name>
    <name type="synonym">Quercus borealis</name>
    <dbReference type="NCBI Taxonomy" id="3512"/>
    <lineage>
        <taxon>Eukaryota</taxon>
        <taxon>Viridiplantae</taxon>
        <taxon>Streptophyta</taxon>
        <taxon>Embryophyta</taxon>
        <taxon>Tracheophyta</taxon>
        <taxon>Spermatophyta</taxon>
        <taxon>Magnoliopsida</taxon>
        <taxon>eudicotyledons</taxon>
        <taxon>Gunneridae</taxon>
        <taxon>Pentapetalae</taxon>
        <taxon>rosids</taxon>
        <taxon>fabids</taxon>
        <taxon>Fagales</taxon>
        <taxon>Fagaceae</taxon>
        <taxon>Quercus</taxon>
    </lineage>
</organism>
<evidence type="ECO:0000313" key="2">
    <source>
        <dbReference type="Proteomes" id="UP001324115"/>
    </source>
</evidence>
<sequence>MYHEKEALWAKVLLNKYCSQTRCNSKDPDKLPSSASWKAIKAGFPFFSNGIWWRVGQDSKKNVWLDNWVRGQSLRELIEGPLTREDMKCEIADLRENNSWKWESLSFDLPLSIRDKIQAIPMQEFGGGEDMLLWKIISNSGETNSFQGAWIWEVVSLPKIISFL</sequence>
<reference evidence="1 2" key="1">
    <citation type="journal article" date="2023" name="G3 (Bethesda)">
        <title>A haplotype-resolved chromosome-scale genome for Quercus rubra L. provides insights into the genetics of adaptive traits for red oak species.</title>
        <authorList>
            <person name="Kapoor B."/>
            <person name="Jenkins J."/>
            <person name="Schmutz J."/>
            <person name="Zhebentyayeva T."/>
            <person name="Kuelheim C."/>
            <person name="Coggeshall M."/>
            <person name="Heim C."/>
            <person name="Lasky J.R."/>
            <person name="Leites L."/>
            <person name="Islam-Faridi N."/>
            <person name="Romero-Severson J."/>
            <person name="DeLeo V.L."/>
            <person name="Lucas S.M."/>
            <person name="Lazic D."/>
            <person name="Gailing O."/>
            <person name="Carlson J."/>
            <person name="Staton M."/>
        </authorList>
    </citation>
    <scope>NUCLEOTIDE SEQUENCE [LARGE SCALE GENOMIC DNA]</scope>
    <source>
        <strain evidence="1">Pseudo-F2</strain>
    </source>
</reference>
<accession>A0AAN7J8S4</accession>